<evidence type="ECO:0000259" key="18">
    <source>
        <dbReference type="Pfam" id="PF07238"/>
    </source>
</evidence>
<keyword evidence="7 16" id="KW-0997">Cell inner membrane</keyword>
<dbReference type="Gene3D" id="3.90.550.10">
    <property type="entry name" value="Spore Coat Polysaccharide Biosynthesis Protein SpsA, Chain A"/>
    <property type="match status" value="1"/>
</dbReference>
<evidence type="ECO:0000256" key="4">
    <source>
        <dbReference type="ARBA" id="ARBA00012539"/>
    </source>
</evidence>
<feature type="transmembrane region" description="Helical" evidence="16">
    <location>
        <begin position="402"/>
        <end position="427"/>
    </location>
</feature>
<dbReference type="PANTHER" id="PTHR43867:SF2">
    <property type="entry name" value="CELLULOSE SYNTHASE CATALYTIC SUBUNIT A [UDP-FORMING]"/>
    <property type="match status" value="1"/>
</dbReference>
<dbReference type="Pfam" id="PF03170">
    <property type="entry name" value="BcsB"/>
    <property type="match status" value="1"/>
</dbReference>
<dbReference type="InterPro" id="IPR050321">
    <property type="entry name" value="Glycosyltr_2/OpgH_subfam"/>
</dbReference>
<dbReference type="RefSeq" id="WP_386365401.1">
    <property type="nucleotide sequence ID" value="NZ_JBHRXZ010000022.1"/>
</dbReference>
<dbReference type="Gene3D" id="2.60.120.260">
    <property type="entry name" value="Galactose-binding domain-like"/>
    <property type="match status" value="2"/>
</dbReference>
<evidence type="ECO:0000256" key="2">
    <source>
        <dbReference type="ARBA" id="ARBA00005186"/>
    </source>
</evidence>
<evidence type="ECO:0000256" key="8">
    <source>
        <dbReference type="ARBA" id="ARBA00022636"/>
    </source>
</evidence>
<reference evidence="20" key="1">
    <citation type="journal article" date="2019" name="Int. J. Syst. Evol. Microbiol.">
        <title>The Global Catalogue of Microorganisms (GCM) 10K type strain sequencing project: providing services to taxonomists for standard genome sequencing and annotation.</title>
        <authorList>
            <consortium name="The Broad Institute Genomics Platform"/>
            <consortium name="The Broad Institute Genome Sequencing Center for Infectious Disease"/>
            <person name="Wu L."/>
            <person name="Ma J."/>
        </authorList>
    </citation>
    <scope>NUCLEOTIDE SEQUENCE [LARGE SCALE GENOMIC DNA]</scope>
    <source>
        <strain evidence="20">KCTC 42447</strain>
    </source>
</reference>
<evidence type="ECO:0000259" key="17">
    <source>
        <dbReference type="Pfam" id="PF00535"/>
    </source>
</evidence>
<evidence type="ECO:0000256" key="9">
    <source>
        <dbReference type="ARBA" id="ARBA00022676"/>
    </source>
</evidence>
<dbReference type="SUPFAM" id="SSF141371">
    <property type="entry name" value="PilZ domain-like"/>
    <property type="match status" value="1"/>
</dbReference>
<keyword evidence="13 16" id="KW-1133">Transmembrane helix</keyword>
<evidence type="ECO:0000256" key="10">
    <source>
        <dbReference type="ARBA" id="ARBA00022679"/>
    </source>
</evidence>
<comment type="cofactor">
    <cofactor evidence="16">
        <name>Mg(2+)</name>
        <dbReference type="ChEBI" id="CHEBI:18420"/>
    </cofactor>
</comment>
<evidence type="ECO:0000256" key="7">
    <source>
        <dbReference type="ARBA" id="ARBA00022519"/>
    </source>
</evidence>
<dbReference type="NCBIfam" id="TIGR03030">
    <property type="entry name" value="CelA"/>
    <property type="match status" value="1"/>
</dbReference>
<feature type="transmembrane region" description="Helical" evidence="16">
    <location>
        <begin position="60"/>
        <end position="78"/>
    </location>
</feature>
<organism evidence="19 20">
    <name type="scientific">Stutzerimonas tarimensis</name>
    <dbReference type="NCBI Taxonomy" id="1507735"/>
    <lineage>
        <taxon>Bacteria</taxon>
        <taxon>Pseudomonadati</taxon>
        <taxon>Pseudomonadota</taxon>
        <taxon>Gammaproteobacteria</taxon>
        <taxon>Pseudomonadales</taxon>
        <taxon>Pseudomonadaceae</taxon>
        <taxon>Stutzerimonas</taxon>
    </lineage>
</organism>
<evidence type="ECO:0000256" key="1">
    <source>
        <dbReference type="ARBA" id="ARBA00004429"/>
    </source>
</evidence>
<comment type="function">
    <text evidence="16">Catalytic subunit of cellulose synthase. It polymerizes uridine 5'-diphosphate glucose to cellulose.</text>
</comment>
<feature type="transmembrane region" description="Helical" evidence="16">
    <location>
        <begin position="12"/>
        <end position="30"/>
    </location>
</feature>
<dbReference type="InterPro" id="IPR029044">
    <property type="entry name" value="Nucleotide-diphossugar_trans"/>
</dbReference>
<feature type="domain" description="Glycosyltransferase 2-like" evidence="17">
    <location>
        <begin position="141"/>
        <end position="309"/>
    </location>
</feature>
<dbReference type="Pfam" id="PF03552">
    <property type="entry name" value="Cellulose_synt"/>
    <property type="match status" value="1"/>
</dbReference>
<feature type="transmembrane region" description="Helical" evidence="16">
    <location>
        <begin position="730"/>
        <end position="749"/>
    </location>
</feature>
<evidence type="ECO:0000256" key="14">
    <source>
        <dbReference type="ARBA" id="ARBA00023136"/>
    </source>
</evidence>
<dbReference type="Pfam" id="PF07238">
    <property type="entry name" value="PilZ"/>
    <property type="match status" value="1"/>
</dbReference>
<keyword evidence="6 16" id="KW-1003">Cell membrane</keyword>
<name>A0ABV7TB97_9GAMM</name>
<feature type="transmembrane region" description="Helical" evidence="16">
    <location>
        <begin position="535"/>
        <end position="555"/>
    </location>
</feature>
<evidence type="ECO:0000256" key="15">
    <source>
        <dbReference type="ARBA" id="ARBA00048682"/>
    </source>
</evidence>
<dbReference type="Pfam" id="PF00535">
    <property type="entry name" value="Glycos_transf_2"/>
    <property type="match status" value="1"/>
</dbReference>
<evidence type="ECO:0000256" key="12">
    <source>
        <dbReference type="ARBA" id="ARBA00022916"/>
    </source>
</evidence>
<dbReference type="InterPro" id="IPR009875">
    <property type="entry name" value="PilZ_domain"/>
</dbReference>
<evidence type="ECO:0000256" key="6">
    <source>
        <dbReference type="ARBA" id="ARBA00022475"/>
    </source>
</evidence>
<keyword evidence="8 16" id="KW-0973">c-di-GMP</keyword>
<dbReference type="PROSITE" id="PS51257">
    <property type="entry name" value="PROKAR_LIPOPROTEIN"/>
    <property type="match status" value="1"/>
</dbReference>
<dbReference type="InterPro" id="IPR003919">
    <property type="entry name" value="Cell_synth_A"/>
</dbReference>
<comment type="catalytic activity">
    <reaction evidence="15 16">
        <text>[(1-&gt;4)-beta-D-glucosyl](n) + UDP-alpha-D-glucose = [(1-&gt;4)-beta-D-glucosyl](n+1) + UDP + H(+)</text>
        <dbReference type="Rhea" id="RHEA:19929"/>
        <dbReference type="Rhea" id="RHEA-COMP:10033"/>
        <dbReference type="Rhea" id="RHEA-COMP:10034"/>
        <dbReference type="ChEBI" id="CHEBI:15378"/>
        <dbReference type="ChEBI" id="CHEBI:18246"/>
        <dbReference type="ChEBI" id="CHEBI:58223"/>
        <dbReference type="ChEBI" id="CHEBI:58885"/>
        <dbReference type="EC" id="2.4.1.12"/>
    </reaction>
</comment>
<feature type="transmembrane region" description="Helical" evidence="16">
    <location>
        <begin position="98"/>
        <end position="116"/>
    </location>
</feature>
<dbReference type="PANTHER" id="PTHR43867">
    <property type="entry name" value="CELLULOSE SYNTHASE CATALYTIC SUBUNIT A [UDP-FORMING]"/>
    <property type="match status" value="1"/>
</dbReference>
<evidence type="ECO:0000313" key="20">
    <source>
        <dbReference type="Proteomes" id="UP001595630"/>
    </source>
</evidence>
<dbReference type="CDD" id="cd06421">
    <property type="entry name" value="CESA_CelA_like"/>
    <property type="match status" value="1"/>
</dbReference>
<keyword evidence="14 16" id="KW-0472">Membrane</keyword>
<evidence type="ECO:0000256" key="16">
    <source>
        <dbReference type="RuleBase" id="RU365020"/>
    </source>
</evidence>
<feature type="domain" description="PilZ" evidence="18">
    <location>
        <begin position="560"/>
        <end position="657"/>
    </location>
</feature>
<comment type="similarity">
    <text evidence="3">Belongs to the glycosyltransferase 2 family.</text>
</comment>
<evidence type="ECO:0000256" key="3">
    <source>
        <dbReference type="ARBA" id="ARBA00006739"/>
    </source>
</evidence>
<gene>
    <name evidence="19" type="primary">bcsA</name>
    <name evidence="19" type="ORF">ACFOMF_12815</name>
</gene>
<comment type="subcellular location">
    <subcellularLocation>
        <location evidence="1">Cell inner membrane</location>
        <topology evidence="1">Multi-pass membrane protein</topology>
    </subcellularLocation>
</comment>
<evidence type="ECO:0000313" key="19">
    <source>
        <dbReference type="EMBL" id="MFC3608663.1"/>
    </source>
</evidence>
<keyword evidence="9 16" id="KW-0328">Glycosyltransferase</keyword>
<dbReference type="EC" id="2.4.1.12" evidence="4 16"/>
<dbReference type="InterPro" id="IPR018513">
    <property type="entry name" value="Cell_synthase_bac"/>
</dbReference>
<dbReference type="Proteomes" id="UP001595630">
    <property type="component" value="Unassembled WGS sequence"/>
</dbReference>
<dbReference type="InterPro" id="IPR005150">
    <property type="entry name" value="Cellulose_synth"/>
</dbReference>
<dbReference type="Gene3D" id="2.40.10.220">
    <property type="entry name" value="predicted glycosyltransferase like domains"/>
    <property type="match status" value="1"/>
</dbReference>
<dbReference type="EMBL" id="JBHRXZ010000022">
    <property type="protein sequence ID" value="MFC3608663.1"/>
    <property type="molecule type" value="Genomic_DNA"/>
</dbReference>
<keyword evidence="12 16" id="KW-0135">Cellulose biosynthesis</keyword>
<accession>A0ABV7TB97</accession>
<evidence type="ECO:0000256" key="11">
    <source>
        <dbReference type="ARBA" id="ARBA00022692"/>
    </source>
</evidence>
<dbReference type="InterPro" id="IPR001173">
    <property type="entry name" value="Glyco_trans_2-like"/>
</dbReference>
<feature type="transmembrane region" description="Helical" evidence="16">
    <location>
        <begin position="36"/>
        <end position="53"/>
    </location>
</feature>
<keyword evidence="20" id="KW-1185">Reference proteome</keyword>
<comment type="pathway">
    <text evidence="2 16">Glycan metabolism; bacterial cellulose biosynthesis.</text>
</comment>
<keyword evidence="10 16" id="KW-0808">Transferase</keyword>
<proteinExistence type="inferred from homology"/>
<protein>
    <recommendedName>
        <fullName evidence="5 16">Cellulose synthase catalytic subunit [UDP-forming]</fullName>
        <ecNumber evidence="4 16">2.4.1.12</ecNumber>
    </recommendedName>
</protein>
<evidence type="ECO:0000256" key="13">
    <source>
        <dbReference type="ARBA" id="ARBA00022989"/>
    </source>
</evidence>
<keyword evidence="11 16" id="KW-0812">Transmembrane</keyword>
<sequence length="1463" mass="160345">MTHPRALSASTRLAACASLLAACPAFLLFVVVPLSVPMQLLLGGSMIVLMLLLNNNRKSFGVTLVLVTLSLAVSTRYLYWRTTETLVFGNGLEATLGIGLYLAELYAYVILLLGYFQSILPLRRRIEPLPAAVSQWPTVDVYVPTYNESLDVVQDTVLAALDLDYPADKLRVYLLDDGRRPEFKAFAEAAGAGYITRSDNNHAKAGNLNNALKQTDGELICIFDCDHIGTRAFLQSTVGLFLKDRKLALVQTPHHFYSPDPFERNLASGKEVPNEGELFYGPVQQGNDYWNATFFCGSCAIIRRKALEQTDGFAVETVTEDAHTALKLQRKGWNTAFIAAPLAAGLATERLSLHIGQRMRWARGMTQIFRRDNPLLGRGLKLPQRLCYLNAMMHFQFPLPRIVFLTAPMAFLLLGQNIIASSAAAILSYALPHLVHAIITNARIQGRHRYSFWGEIYETALAFHLVLPTLVTLFAPKRGKFNVTDKGGLLDRNFFDHRMVRPHLLVIALLVLAIIVGLVRHYWVEGMPFGSDVLVINILWACFSLVTLFAAVAVAKEKRQVRTATRLPLRMPATLYLANGHTLQGTTQDVSMAGLNIVATAGEAEVLGQIEDVELTGWNGRSTLLPVEFTGAADGQIRVRFLPLTIAQRRTLVRLVMGRADAWLRQGPIEPDRPLLSLFGVFRNAAGLFRSPRRKPAVRQPAAQPAGPVLSPANLGLLPALQRGRAVPTLLGLLFLLGGCLAWSSGVLAEEAAAPAKPAVVSPQIEFLQFNQMGMSGRLTLRGARAEAGLPFSIRRQQVVTEAQLFLHLEHPAHLPAGAQLELLLNGEALSTLELASDTAVNTLVQVPVDPRLLLPRNRLNLRLASAAARCDDPENSDLWVTIGSDSALSLALDRLQMHNDLAILPAPFFDEGQMSPLVLPMVMPAQPGEGVLRSAVVVASYYGSMARQVGADFPVLLDELPPGNAIVFLQGEEPVAGIAPPESATASLAIISNPSDPLGKLLLVSGGTPEELYIAAANLVMNESGLRGQRLEVGRLEPTPRHPYDAPNWIANGRPVHFHEMADQPLSSDSLTPPTMSISFHAAPDTFAWNGANIPMKLHYSFPDAPWIDASRSRLDIALNGRYLTSLPVLKQGVVEKIRNQLGEQTRQVEAEIEIPSNLIVGDNRLDFFFNIKQPEGADCHFIPAAPTISMIDEGSYIDFSETKHFTQLPNLPLFARSGFPYTRMADLSETAVLLPATPSLSEIQAMLNMLGRFGKTTGYPALGVEVLTGETRLADVSGRDLLVISHLDSALALPDMLGGMPLRLEGEGLQVASPPPAELARTMILLGDWNYQLDEASRYLSGNPEFRGLVGRQSPYDPTRVMVMALASDEQWLPRMIASLEHPRVQANIRGDLAFFESEERVHGFRIGALFAQGELPWAIYVRWLLSERPLLLMTLLLTSTLLIAAGLYPLLREHAARRLS</sequence>
<comment type="caution">
    <text evidence="19">The sequence shown here is derived from an EMBL/GenBank/DDBJ whole genome shotgun (WGS) entry which is preliminary data.</text>
</comment>
<feature type="transmembrane region" description="Helical" evidence="16">
    <location>
        <begin position="1433"/>
        <end position="1454"/>
    </location>
</feature>
<dbReference type="PRINTS" id="PR01439">
    <property type="entry name" value="CELLSNTHASEA"/>
</dbReference>
<evidence type="ECO:0000256" key="5">
    <source>
        <dbReference type="ARBA" id="ARBA00018714"/>
    </source>
</evidence>
<feature type="transmembrane region" description="Helical" evidence="16">
    <location>
        <begin position="504"/>
        <end position="523"/>
    </location>
</feature>
<dbReference type="SUPFAM" id="SSF53448">
    <property type="entry name" value="Nucleotide-diphospho-sugar transferases"/>
    <property type="match status" value="1"/>
</dbReference>